<dbReference type="InterPro" id="IPR003877">
    <property type="entry name" value="SPRY_dom"/>
</dbReference>
<comment type="caution">
    <text evidence="2">The sequence shown here is derived from an EMBL/GenBank/DDBJ whole genome shotgun (WGS) entry which is preliminary data.</text>
</comment>
<dbReference type="CDD" id="cd11709">
    <property type="entry name" value="SPRY"/>
    <property type="match status" value="1"/>
</dbReference>
<proteinExistence type="predicted"/>
<name>A0ABD3NN65_9STRA</name>
<dbReference type="Proteomes" id="UP001516023">
    <property type="component" value="Unassembled WGS sequence"/>
</dbReference>
<dbReference type="InterPro" id="IPR043136">
    <property type="entry name" value="B30.2/SPRY_sf"/>
</dbReference>
<feature type="domain" description="B30.2/SPRY" evidence="1">
    <location>
        <begin position="130"/>
        <end position="335"/>
    </location>
</feature>
<sequence>MSAENNDIISTQPPLEEDCPLCYERYTSPTTTTSPRSKIRCSAPSGCQTFHMCRLCVYRQATALSAPFAVEDNTGHDLCSIDPTTCPQCKRNGAFVDSMLSPLCEEEKRREEREMEKRRVGIERRRAERMLKRLRGETGGIPLRVLRGGMLVDEEKVHPAIRQLSGFPNNVLALRLDVDMLNFAEYSTVGIPDLYATSGVIYYEVTVMRHATPGIPNFKCGFSLLDGMEISNGHTGVGVGETSRSWGFDSFGCKVHGEVFEDQRFVPDWYPGCVMGFAVNLDKGMIACSNNGSWNIIDRCGVKFEDEAIKAGVFPCLSARGLSLQFRYKKDTLKYSPPPKNLWDQWPKYQDYSWITIPEEARAAAMVMGYTSNSWAWSGNPIDHKRWDEMTREEQEAGSVLGYNKEIWSQLTSLWKQDAQENPDSDCEDNMSISCFSVMFWNDLPEDARQAARTLGYSKTAWDEDSRIPLGDKYFAQLTQEQRRAAIILGYDTQTWNEHTESNLTLSESSGDSCYSLPFDHLHWKDLPRHAREAAEVMGYTSEIWDQNEAGPLDDEPWANLTQEERMAAAILGYDETSWNESL</sequence>
<dbReference type="SUPFAM" id="SSF49899">
    <property type="entry name" value="Concanavalin A-like lectins/glucanases"/>
    <property type="match status" value="1"/>
</dbReference>
<keyword evidence="3" id="KW-1185">Reference proteome</keyword>
<dbReference type="Gene3D" id="2.60.120.920">
    <property type="match status" value="1"/>
</dbReference>
<dbReference type="PROSITE" id="PS50188">
    <property type="entry name" value="B302_SPRY"/>
    <property type="match status" value="1"/>
</dbReference>
<accession>A0ABD3NN65</accession>
<gene>
    <name evidence="2" type="ORF">HJC23_001498</name>
</gene>
<evidence type="ECO:0000259" key="1">
    <source>
        <dbReference type="PROSITE" id="PS50188"/>
    </source>
</evidence>
<organism evidence="2 3">
    <name type="scientific">Cyclotella cryptica</name>
    <dbReference type="NCBI Taxonomy" id="29204"/>
    <lineage>
        <taxon>Eukaryota</taxon>
        <taxon>Sar</taxon>
        <taxon>Stramenopiles</taxon>
        <taxon>Ochrophyta</taxon>
        <taxon>Bacillariophyta</taxon>
        <taxon>Coscinodiscophyceae</taxon>
        <taxon>Thalassiosirophycidae</taxon>
        <taxon>Stephanodiscales</taxon>
        <taxon>Stephanodiscaceae</taxon>
        <taxon>Cyclotella</taxon>
    </lineage>
</organism>
<evidence type="ECO:0000313" key="2">
    <source>
        <dbReference type="EMBL" id="KAL3777287.1"/>
    </source>
</evidence>
<protein>
    <recommendedName>
        <fullName evidence="1">B30.2/SPRY domain-containing protein</fullName>
    </recommendedName>
</protein>
<dbReference type="InterPro" id="IPR001870">
    <property type="entry name" value="B30.2/SPRY"/>
</dbReference>
<dbReference type="Pfam" id="PF00622">
    <property type="entry name" value="SPRY"/>
    <property type="match status" value="1"/>
</dbReference>
<dbReference type="AlphaFoldDB" id="A0ABD3NN65"/>
<evidence type="ECO:0000313" key="3">
    <source>
        <dbReference type="Proteomes" id="UP001516023"/>
    </source>
</evidence>
<reference evidence="2 3" key="1">
    <citation type="journal article" date="2020" name="G3 (Bethesda)">
        <title>Improved Reference Genome for Cyclotella cryptica CCMP332, a Model for Cell Wall Morphogenesis, Salinity Adaptation, and Lipid Production in Diatoms (Bacillariophyta).</title>
        <authorList>
            <person name="Roberts W.R."/>
            <person name="Downey K.M."/>
            <person name="Ruck E.C."/>
            <person name="Traller J.C."/>
            <person name="Alverson A.J."/>
        </authorList>
    </citation>
    <scope>NUCLEOTIDE SEQUENCE [LARGE SCALE GENOMIC DNA]</scope>
    <source>
        <strain evidence="2 3">CCMP332</strain>
    </source>
</reference>
<dbReference type="InterPro" id="IPR013320">
    <property type="entry name" value="ConA-like_dom_sf"/>
</dbReference>
<dbReference type="EMBL" id="JABMIG020000454">
    <property type="protein sequence ID" value="KAL3777287.1"/>
    <property type="molecule type" value="Genomic_DNA"/>
</dbReference>